<dbReference type="GeneID" id="104599610"/>
<feature type="compositionally biased region" description="Low complexity" evidence="1">
    <location>
        <begin position="189"/>
        <end position="204"/>
    </location>
</feature>
<feature type="compositionally biased region" description="Polar residues" evidence="1">
    <location>
        <begin position="150"/>
        <end position="163"/>
    </location>
</feature>
<proteinExistence type="predicted"/>
<evidence type="ECO:0000256" key="1">
    <source>
        <dbReference type="SAM" id="MobiDB-lite"/>
    </source>
</evidence>
<dbReference type="OrthoDB" id="1912561at2759"/>
<dbReference type="InParanoid" id="A0A1U8A2Q1"/>
<gene>
    <name evidence="3" type="primary">LOC104599610</name>
</gene>
<dbReference type="KEGG" id="nnu:104599610"/>
<organism evidence="2 3">
    <name type="scientific">Nelumbo nucifera</name>
    <name type="common">Sacred lotus</name>
    <dbReference type="NCBI Taxonomy" id="4432"/>
    <lineage>
        <taxon>Eukaryota</taxon>
        <taxon>Viridiplantae</taxon>
        <taxon>Streptophyta</taxon>
        <taxon>Embryophyta</taxon>
        <taxon>Tracheophyta</taxon>
        <taxon>Spermatophyta</taxon>
        <taxon>Magnoliopsida</taxon>
        <taxon>Proteales</taxon>
        <taxon>Nelumbonaceae</taxon>
        <taxon>Nelumbo</taxon>
    </lineage>
</organism>
<dbReference type="PANTHER" id="PTHR47481:SF22">
    <property type="entry name" value="RETROTRANSPOSON GAG DOMAIN-CONTAINING PROTEIN"/>
    <property type="match status" value="1"/>
</dbReference>
<feature type="compositionally biased region" description="Basic and acidic residues" evidence="1">
    <location>
        <begin position="139"/>
        <end position="149"/>
    </location>
</feature>
<dbReference type="PANTHER" id="PTHR47481">
    <property type="match status" value="1"/>
</dbReference>
<keyword evidence="2" id="KW-1185">Reference proteome</keyword>
<dbReference type="OMA" id="HEHRKEY"/>
<dbReference type="eggNOG" id="KOG0017">
    <property type="taxonomic scope" value="Eukaryota"/>
</dbReference>
<feature type="compositionally biased region" description="Polar residues" evidence="1">
    <location>
        <begin position="123"/>
        <end position="135"/>
    </location>
</feature>
<evidence type="ECO:0000313" key="3">
    <source>
        <dbReference type="RefSeq" id="XP_010260525.1"/>
    </source>
</evidence>
<feature type="region of interest" description="Disordered" evidence="1">
    <location>
        <begin position="188"/>
        <end position="219"/>
    </location>
</feature>
<reference evidence="3" key="1">
    <citation type="submission" date="2025-08" db="UniProtKB">
        <authorList>
            <consortium name="RefSeq"/>
        </authorList>
    </citation>
    <scope>IDENTIFICATION</scope>
</reference>
<sequence>MVLHSWLVFGGIDGVATRRVVASATAASTAYAESQILTDSFGVVGSPISEFDLNLQILMGLGPDYEAFVTSVSTRSDELSTEELNGMLLNHEHRKEYFKLGFESGPFSANTTFRGPNNNNNNKSCVSPNQSSQYGRPNPPREHGQENYSKKGTNGPNNGQPSGPCQICKRKNHTAVNCYFRYAKNGEGSKSSYTTSSNSSTDHSLWYPDSGATNHLIAN</sequence>
<evidence type="ECO:0000313" key="2">
    <source>
        <dbReference type="Proteomes" id="UP000189703"/>
    </source>
</evidence>
<feature type="region of interest" description="Disordered" evidence="1">
    <location>
        <begin position="110"/>
        <end position="165"/>
    </location>
</feature>
<protein>
    <submittedName>
        <fullName evidence="3">Uncharacterized protein LOC104599610</fullName>
    </submittedName>
</protein>
<name>A0A1U8A2Q1_NELNU</name>
<dbReference type="RefSeq" id="XP_010260525.1">
    <property type="nucleotide sequence ID" value="XM_010262223.1"/>
</dbReference>
<dbReference type="AlphaFoldDB" id="A0A1U8A2Q1"/>
<accession>A0A1U8A2Q1</accession>
<dbReference type="Proteomes" id="UP000189703">
    <property type="component" value="Unplaced"/>
</dbReference>